<reference evidence="1 2" key="1">
    <citation type="submission" date="2016-07" db="EMBL/GenBank/DDBJ databases">
        <title>Pervasive Adenine N6-methylation of Active Genes in Fungi.</title>
        <authorList>
            <consortium name="DOE Joint Genome Institute"/>
            <person name="Mondo S.J."/>
            <person name="Dannebaum R.O."/>
            <person name="Kuo R.C."/>
            <person name="Labutti K."/>
            <person name="Haridas S."/>
            <person name="Kuo A."/>
            <person name="Salamov A."/>
            <person name="Ahrendt S.R."/>
            <person name="Lipzen A."/>
            <person name="Sullivan W."/>
            <person name="Andreopoulos W.B."/>
            <person name="Clum A."/>
            <person name="Lindquist E."/>
            <person name="Daum C."/>
            <person name="Ramamoorthy G.K."/>
            <person name="Gryganskyi A."/>
            <person name="Culley D."/>
            <person name="Magnuson J.K."/>
            <person name="James T.Y."/>
            <person name="O'Malley M.A."/>
            <person name="Stajich J.E."/>
            <person name="Spatafora J.W."/>
            <person name="Visel A."/>
            <person name="Grigoriev I.V."/>
        </authorList>
    </citation>
    <scope>NUCLEOTIDE SEQUENCE [LARGE SCALE GENOMIC DNA]</scope>
    <source>
        <strain evidence="1 2">ATCC 12442</strain>
    </source>
</reference>
<dbReference type="EMBL" id="MCFD01000038">
    <property type="protein sequence ID" value="ORX65279.1"/>
    <property type="molecule type" value="Genomic_DNA"/>
</dbReference>
<protein>
    <submittedName>
        <fullName evidence="1">Uncharacterized protein</fullName>
    </submittedName>
</protein>
<name>A0A1Y1VVG0_9FUNG</name>
<evidence type="ECO:0000313" key="1">
    <source>
        <dbReference type="EMBL" id="ORX65279.1"/>
    </source>
</evidence>
<dbReference type="GeneID" id="63799826"/>
<sequence>MYFDGWFTSNYFIGHSRSSRLTQTKQNCSRIHASAYLSSFNLLVHLSIQAAKREYFILPTKSWSCLYDHPYRLVGGVDKRTLACSSGGFELTCGANISGKHCSPHSSGNANFAVFLCRNTGSDSAFSDQLYCICYLLLPFLLRSAHLSATQRFISTCI</sequence>
<comment type="caution">
    <text evidence="1">The sequence shown here is derived from an EMBL/GenBank/DDBJ whole genome shotgun (WGS) entry which is preliminary data.</text>
</comment>
<proteinExistence type="predicted"/>
<dbReference type="AlphaFoldDB" id="A0A1Y1VVG0"/>
<keyword evidence="2" id="KW-1185">Reference proteome</keyword>
<dbReference type="Proteomes" id="UP000193922">
    <property type="component" value="Unassembled WGS sequence"/>
</dbReference>
<gene>
    <name evidence="1" type="ORF">DL89DRAFT_119075</name>
</gene>
<dbReference type="RefSeq" id="XP_040739577.1">
    <property type="nucleotide sequence ID" value="XM_040883178.1"/>
</dbReference>
<organism evidence="1 2">
    <name type="scientific">Linderina pennispora</name>
    <dbReference type="NCBI Taxonomy" id="61395"/>
    <lineage>
        <taxon>Eukaryota</taxon>
        <taxon>Fungi</taxon>
        <taxon>Fungi incertae sedis</taxon>
        <taxon>Zoopagomycota</taxon>
        <taxon>Kickxellomycotina</taxon>
        <taxon>Kickxellomycetes</taxon>
        <taxon>Kickxellales</taxon>
        <taxon>Kickxellaceae</taxon>
        <taxon>Linderina</taxon>
    </lineage>
</organism>
<evidence type="ECO:0000313" key="2">
    <source>
        <dbReference type="Proteomes" id="UP000193922"/>
    </source>
</evidence>
<accession>A0A1Y1VVG0</accession>